<keyword evidence="1" id="KW-0732">Signal</keyword>
<keyword evidence="2" id="KW-1185">Reference proteome</keyword>
<evidence type="ECO:0000313" key="2">
    <source>
        <dbReference type="Proteomes" id="UP000046392"/>
    </source>
</evidence>
<dbReference type="AlphaFoldDB" id="A0A0N5BR82"/>
<feature type="signal peptide" evidence="1">
    <location>
        <begin position="1"/>
        <end position="18"/>
    </location>
</feature>
<sequence length="156" mass="17865">MKLKYLFLILISLPLSECYNRVCAARAVLKTDIEGLKESVKAKDKLKNCGDYPCVKAFLKLQNNETNKSFSLDVRDCLIEYPCNDEEYDNEGDWEKLINQYGNSKMNQKLKNFTAKLSVKCCKEDYCNMSLKTRYNIGSIMPIVILGLILIKGLNV</sequence>
<reference evidence="3" key="1">
    <citation type="submission" date="2017-02" db="UniProtKB">
        <authorList>
            <consortium name="WormBaseParasite"/>
        </authorList>
    </citation>
    <scope>IDENTIFICATION</scope>
</reference>
<accession>A0A0N5BR82</accession>
<evidence type="ECO:0000256" key="1">
    <source>
        <dbReference type="SAM" id="SignalP"/>
    </source>
</evidence>
<proteinExistence type="predicted"/>
<evidence type="ECO:0000313" key="3">
    <source>
        <dbReference type="WBParaSite" id="SPAL_0000838600.1"/>
    </source>
</evidence>
<dbReference type="WBParaSite" id="SPAL_0000838600.1">
    <property type="protein sequence ID" value="SPAL_0000838600.1"/>
    <property type="gene ID" value="SPAL_0000838600"/>
</dbReference>
<organism evidence="2 3">
    <name type="scientific">Strongyloides papillosus</name>
    <name type="common">Intestinal threadworm</name>
    <dbReference type="NCBI Taxonomy" id="174720"/>
    <lineage>
        <taxon>Eukaryota</taxon>
        <taxon>Metazoa</taxon>
        <taxon>Ecdysozoa</taxon>
        <taxon>Nematoda</taxon>
        <taxon>Chromadorea</taxon>
        <taxon>Rhabditida</taxon>
        <taxon>Tylenchina</taxon>
        <taxon>Panagrolaimomorpha</taxon>
        <taxon>Strongyloidoidea</taxon>
        <taxon>Strongyloididae</taxon>
        <taxon>Strongyloides</taxon>
    </lineage>
</organism>
<protein>
    <submittedName>
        <fullName evidence="3">UPAR/Ly6 domain-containing protein</fullName>
    </submittedName>
</protein>
<feature type="chain" id="PRO_5005894754" evidence="1">
    <location>
        <begin position="19"/>
        <end position="156"/>
    </location>
</feature>
<dbReference type="Proteomes" id="UP000046392">
    <property type="component" value="Unplaced"/>
</dbReference>
<name>A0A0N5BR82_STREA</name>